<keyword evidence="1" id="KW-0175">Coiled coil</keyword>
<accession>A0ABU0JDT7</accession>
<evidence type="ECO:0000259" key="4">
    <source>
        <dbReference type="PROSITE" id="PS50977"/>
    </source>
</evidence>
<dbReference type="PROSITE" id="PS50977">
    <property type="entry name" value="HTH_TETR_2"/>
    <property type="match status" value="1"/>
</dbReference>
<dbReference type="Pfam" id="PF00440">
    <property type="entry name" value="TetR_N"/>
    <property type="match status" value="1"/>
</dbReference>
<dbReference type="Proteomes" id="UP001242480">
    <property type="component" value="Unassembled WGS sequence"/>
</dbReference>
<reference evidence="5 6" key="1">
    <citation type="submission" date="2023-07" db="EMBL/GenBank/DDBJ databases">
        <title>Genomic Encyclopedia of Type Strains, Phase IV (KMG-IV): sequencing the most valuable type-strain genomes for metagenomic binning, comparative biology and taxonomic classification.</title>
        <authorList>
            <person name="Goeker M."/>
        </authorList>
    </citation>
    <scope>NUCLEOTIDE SEQUENCE [LARGE SCALE GENOMIC DNA]</scope>
    <source>
        <strain evidence="5 6">DSM 19619</strain>
    </source>
</reference>
<sequence>MPIALRPRTKPPAERRDELMNAAERLFLARGFEGTTVEEITTGAEVAKGTFYLHFATKGDVLEALRERFVQGLLDAVTAAVAGQPRDDWRGRLAAWARACAIGYLDAASLHHLVFVAVPPPSREGMARNVLVDHLDDLIAAGAHGGAWTIEESGFTAVFLFNALHGVVNQAAAGEPTGDRGSLLRALEAHVFRAVGLRPEAG</sequence>
<gene>
    <name evidence="5" type="ORF">QO011_005473</name>
</gene>
<keyword evidence="2 3" id="KW-0238">DNA-binding</keyword>
<keyword evidence="6" id="KW-1185">Reference proteome</keyword>
<dbReference type="InterPro" id="IPR001647">
    <property type="entry name" value="HTH_TetR"/>
</dbReference>
<organism evidence="5 6">
    <name type="scientific">Labrys wisconsinensis</name>
    <dbReference type="NCBI Taxonomy" id="425677"/>
    <lineage>
        <taxon>Bacteria</taxon>
        <taxon>Pseudomonadati</taxon>
        <taxon>Pseudomonadota</taxon>
        <taxon>Alphaproteobacteria</taxon>
        <taxon>Hyphomicrobiales</taxon>
        <taxon>Xanthobacteraceae</taxon>
        <taxon>Labrys</taxon>
    </lineage>
</organism>
<dbReference type="PROSITE" id="PS01081">
    <property type="entry name" value="HTH_TETR_1"/>
    <property type="match status" value="1"/>
</dbReference>
<evidence type="ECO:0000313" key="5">
    <source>
        <dbReference type="EMBL" id="MDQ0472444.1"/>
    </source>
</evidence>
<dbReference type="PANTHER" id="PTHR30055">
    <property type="entry name" value="HTH-TYPE TRANSCRIPTIONAL REGULATOR RUTR"/>
    <property type="match status" value="1"/>
</dbReference>
<dbReference type="InterPro" id="IPR023772">
    <property type="entry name" value="DNA-bd_HTH_TetR-type_CS"/>
</dbReference>
<feature type="DNA-binding region" description="H-T-H motif" evidence="3">
    <location>
        <begin position="36"/>
        <end position="55"/>
    </location>
</feature>
<dbReference type="InterPro" id="IPR009057">
    <property type="entry name" value="Homeodomain-like_sf"/>
</dbReference>
<dbReference type="InterPro" id="IPR050109">
    <property type="entry name" value="HTH-type_TetR-like_transc_reg"/>
</dbReference>
<evidence type="ECO:0000256" key="1">
    <source>
        <dbReference type="ARBA" id="ARBA00023054"/>
    </source>
</evidence>
<comment type="caution">
    <text evidence="5">The sequence shown here is derived from an EMBL/GenBank/DDBJ whole genome shotgun (WGS) entry which is preliminary data.</text>
</comment>
<dbReference type="EMBL" id="JAUSVX010000012">
    <property type="protein sequence ID" value="MDQ0472444.1"/>
    <property type="molecule type" value="Genomic_DNA"/>
</dbReference>
<dbReference type="PANTHER" id="PTHR30055:SF183">
    <property type="entry name" value="NUCLEOID OCCLUSION FACTOR SLMA"/>
    <property type="match status" value="1"/>
</dbReference>
<protein>
    <submittedName>
        <fullName evidence="5">AcrR family transcriptional regulator</fullName>
    </submittedName>
</protein>
<name>A0ABU0JDT7_9HYPH</name>
<proteinExistence type="predicted"/>
<evidence type="ECO:0000313" key="6">
    <source>
        <dbReference type="Proteomes" id="UP001242480"/>
    </source>
</evidence>
<dbReference type="SUPFAM" id="SSF46689">
    <property type="entry name" value="Homeodomain-like"/>
    <property type="match status" value="1"/>
</dbReference>
<dbReference type="Gene3D" id="1.10.357.10">
    <property type="entry name" value="Tetracycline Repressor, domain 2"/>
    <property type="match status" value="1"/>
</dbReference>
<dbReference type="PRINTS" id="PR00455">
    <property type="entry name" value="HTHTETR"/>
</dbReference>
<dbReference type="RefSeq" id="WP_307279281.1">
    <property type="nucleotide sequence ID" value="NZ_JAUSVX010000012.1"/>
</dbReference>
<evidence type="ECO:0000256" key="2">
    <source>
        <dbReference type="ARBA" id="ARBA00023125"/>
    </source>
</evidence>
<evidence type="ECO:0000256" key="3">
    <source>
        <dbReference type="PROSITE-ProRule" id="PRU00335"/>
    </source>
</evidence>
<feature type="domain" description="HTH tetR-type" evidence="4">
    <location>
        <begin position="13"/>
        <end position="73"/>
    </location>
</feature>